<evidence type="ECO:0000313" key="8">
    <source>
        <dbReference type="Proteomes" id="UP001315686"/>
    </source>
</evidence>
<name>A0AAP2G5A4_9RHOB</name>
<feature type="compositionally biased region" description="Polar residues" evidence="4">
    <location>
        <begin position="416"/>
        <end position="429"/>
    </location>
</feature>
<dbReference type="AlphaFoldDB" id="A0AAP2G5A4"/>
<dbReference type="InterPro" id="IPR020846">
    <property type="entry name" value="MFS_dom"/>
</dbReference>
<dbReference type="Proteomes" id="UP001315686">
    <property type="component" value="Unassembled WGS sequence"/>
</dbReference>
<dbReference type="EMBL" id="JADQAZ010000003">
    <property type="protein sequence ID" value="MBT0958738.1"/>
    <property type="molecule type" value="Genomic_DNA"/>
</dbReference>
<feature type="transmembrane region" description="Helical" evidence="5">
    <location>
        <begin position="72"/>
        <end position="91"/>
    </location>
</feature>
<dbReference type="InterPro" id="IPR011701">
    <property type="entry name" value="MFS"/>
</dbReference>
<dbReference type="RefSeq" id="WP_327794959.1">
    <property type="nucleotide sequence ID" value="NZ_JADQAZ010000003.1"/>
</dbReference>
<dbReference type="PANTHER" id="PTHR23521:SF3">
    <property type="entry name" value="MFS TRANSPORTER"/>
    <property type="match status" value="1"/>
</dbReference>
<feature type="transmembrane region" description="Helical" evidence="5">
    <location>
        <begin position="232"/>
        <end position="252"/>
    </location>
</feature>
<sequence>MRLLISFAALFLSVLLLQVSSGGVAPLDALSGLKLDFTTTQIGLLGSAHFVGFFIGCWWAPRLMGSVGPSRAFAAFTGFGGIGLLAHMLVIDAYAWAVMRVATGLCVAGCYTVIEAWIMAKVTNANRGRALGVYRGIDMTGSLAAQLMIGVLAPASYVSYNILALLCCASLLPLTLTTVSPPKTKAAPRLAPRLALARSPLGVLGAMVAGLTTGSFRMIGPVYGDGVGLTPAQIGWFLAAFVAGGAVAQYPAGWLADRFDRRRVLIGLSAAAIAASGVMSLIGQSGPAAIMTASALFGFATFPIYSVSCAHAHDFATTEERVELSAALLFYYALGAIASPLVASALIGAFGPPAMFAMIALGHVGLIAYGLARMAAGRTRRTQTKYVYAPRTSFTLGRMTRRIREAESTPAPKTAPESTVENPEQSSKS</sequence>
<feature type="transmembrane region" description="Helical" evidence="5">
    <location>
        <begin position="328"/>
        <end position="348"/>
    </location>
</feature>
<feature type="transmembrane region" description="Helical" evidence="5">
    <location>
        <begin position="201"/>
        <end position="220"/>
    </location>
</feature>
<evidence type="ECO:0000256" key="3">
    <source>
        <dbReference type="ARBA" id="ARBA00023136"/>
    </source>
</evidence>
<dbReference type="GO" id="GO:0005886">
    <property type="term" value="C:plasma membrane"/>
    <property type="evidence" value="ECO:0007669"/>
    <property type="project" value="TreeGrafter"/>
</dbReference>
<dbReference type="PROSITE" id="PS50850">
    <property type="entry name" value="MFS"/>
    <property type="match status" value="1"/>
</dbReference>
<dbReference type="PANTHER" id="PTHR23521">
    <property type="entry name" value="TRANSPORTER MFS SUPERFAMILY"/>
    <property type="match status" value="1"/>
</dbReference>
<feature type="transmembrane region" description="Helical" evidence="5">
    <location>
        <begin position="158"/>
        <end position="180"/>
    </location>
</feature>
<reference evidence="7 8" key="1">
    <citation type="journal article" date="2021" name="Arch. Microbiol.">
        <title>Harenicola maris gen. nov., sp. nov. isolated from the Sea of Japan shallow sediments.</title>
        <authorList>
            <person name="Romanenko L.A."/>
            <person name="Kurilenko V.V."/>
            <person name="Chernysheva N.Y."/>
            <person name="Tekutyeva L.A."/>
            <person name="Velansky P.V."/>
            <person name="Svetashev V.I."/>
            <person name="Isaeva M.P."/>
        </authorList>
    </citation>
    <scope>NUCLEOTIDE SEQUENCE [LARGE SCALE GENOMIC DNA]</scope>
    <source>
        <strain evidence="7 8">KMM 3653</strain>
    </source>
</reference>
<dbReference type="InterPro" id="IPR036259">
    <property type="entry name" value="MFS_trans_sf"/>
</dbReference>
<evidence type="ECO:0000256" key="1">
    <source>
        <dbReference type="ARBA" id="ARBA00022692"/>
    </source>
</evidence>
<protein>
    <submittedName>
        <fullName evidence="7">MFS transporter</fullName>
    </submittedName>
</protein>
<evidence type="ECO:0000256" key="5">
    <source>
        <dbReference type="SAM" id="Phobius"/>
    </source>
</evidence>
<feature type="transmembrane region" description="Helical" evidence="5">
    <location>
        <begin position="288"/>
        <end position="307"/>
    </location>
</feature>
<dbReference type="Gene3D" id="1.20.1250.20">
    <property type="entry name" value="MFS general substrate transporter like domains"/>
    <property type="match status" value="2"/>
</dbReference>
<feature type="transmembrane region" description="Helical" evidence="5">
    <location>
        <begin position="38"/>
        <end position="60"/>
    </location>
</feature>
<dbReference type="CDD" id="cd17477">
    <property type="entry name" value="MFS_YcaD_like"/>
    <property type="match status" value="1"/>
</dbReference>
<comment type="caution">
    <text evidence="7">The sequence shown here is derived from an EMBL/GenBank/DDBJ whole genome shotgun (WGS) entry which is preliminary data.</text>
</comment>
<feature type="transmembrane region" description="Helical" evidence="5">
    <location>
        <begin position="354"/>
        <end position="372"/>
    </location>
</feature>
<organism evidence="7 8">
    <name type="scientific">Harenicola maris</name>
    <dbReference type="NCBI Taxonomy" id="2841044"/>
    <lineage>
        <taxon>Bacteria</taxon>
        <taxon>Pseudomonadati</taxon>
        <taxon>Pseudomonadota</taxon>
        <taxon>Alphaproteobacteria</taxon>
        <taxon>Rhodobacterales</taxon>
        <taxon>Paracoccaceae</taxon>
        <taxon>Harenicola</taxon>
    </lineage>
</organism>
<dbReference type="GO" id="GO:0022857">
    <property type="term" value="F:transmembrane transporter activity"/>
    <property type="evidence" value="ECO:0007669"/>
    <property type="project" value="InterPro"/>
</dbReference>
<proteinExistence type="predicted"/>
<keyword evidence="8" id="KW-1185">Reference proteome</keyword>
<feature type="region of interest" description="Disordered" evidence="4">
    <location>
        <begin position="399"/>
        <end position="429"/>
    </location>
</feature>
<feature type="transmembrane region" description="Helical" evidence="5">
    <location>
        <begin position="132"/>
        <end position="152"/>
    </location>
</feature>
<evidence type="ECO:0000259" key="6">
    <source>
        <dbReference type="PROSITE" id="PS50850"/>
    </source>
</evidence>
<dbReference type="Pfam" id="PF07690">
    <property type="entry name" value="MFS_1"/>
    <property type="match status" value="1"/>
</dbReference>
<keyword evidence="3 5" id="KW-0472">Membrane</keyword>
<evidence type="ECO:0000313" key="7">
    <source>
        <dbReference type="EMBL" id="MBT0958738.1"/>
    </source>
</evidence>
<keyword evidence="1 5" id="KW-0812">Transmembrane</keyword>
<evidence type="ECO:0000256" key="2">
    <source>
        <dbReference type="ARBA" id="ARBA00022989"/>
    </source>
</evidence>
<gene>
    <name evidence="7" type="ORF">IV417_15215</name>
</gene>
<keyword evidence="2 5" id="KW-1133">Transmembrane helix</keyword>
<feature type="transmembrane region" description="Helical" evidence="5">
    <location>
        <begin position="97"/>
        <end position="120"/>
    </location>
</feature>
<dbReference type="SUPFAM" id="SSF103473">
    <property type="entry name" value="MFS general substrate transporter"/>
    <property type="match status" value="1"/>
</dbReference>
<evidence type="ECO:0000256" key="4">
    <source>
        <dbReference type="SAM" id="MobiDB-lite"/>
    </source>
</evidence>
<feature type="transmembrane region" description="Helical" evidence="5">
    <location>
        <begin position="264"/>
        <end position="282"/>
    </location>
</feature>
<dbReference type="InterPro" id="IPR047200">
    <property type="entry name" value="MFS_YcaD-like"/>
</dbReference>
<accession>A0AAP2G5A4</accession>
<feature type="domain" description="Major facilitator superfamily (MFS) profile" evidence="6">
    <location>
        <begin position="198"/>
        <end position="429"/>
    </location>
</feature>